<dbReference type="SUPFAM" id="SSF53850">
    <property type="entry name" value="Periplasmic binding protein-like II"/>
    <property type="match status" value="1"/>
</dbReference>
<keyword evidence="4" id="KW-0472">Membrane</keyword>
<dbReference type="GO" id="GO:1904680">
    <property type="term" value="F:peptide transmembrane transporter activity"/>
    <property type="evidence" value="ECO:0007669"/>
    <property type="project" value="TreeGrafter"/>
</dbReference>
<evidence type="ECO:0000313" key="6">
    <source>
        <dbReference type="EMBL" id="OIO14289.1"/>
    </source>
</evidence>
<dbReference type="STRING" id="1805209.AUJ73_02595"/>
<gene>
    <name evidence="6" type="ORF">AUJ73_02595</name>
</gene>
<keyword evidence="4" id="KW-1133">Transmembrane helix</keyword>
<proteinExistence type="inferred from homology"/>
<dbReference type="Pfam" id="PF00496">
    <property type="entry name" value="SBP_bac_5"/>
    <property type="match status" value="1"/>
</dbReference>
<evidence type="ECO:0000256" key="3">
    <source>
        <dbReference type="ARBA" id="ARBA00022729"/>
    </source>
</evidence>
<dbReference type="Gene3D" id="3.10.105.10">
    <property type="entry name" value="Dipeptide-binding Protein, Domain 3"/>
    <property type="match status" value="1"/>
</dbReference>
<dbReference type="Proteomes" id="UP000183120">
    <property type="component" value="Unassembled WGS sequence"/>
</dbReference>
<sequence>MYVQVFLNKFVSKIITGILIGFILTLFLVQIYPLYVKFFGKKEVKIGLVGKFTEKSLPLSIQNQISLGLTALTSSGEATPSLAVSWSIDDKMTTYTFKLIDNIYWSDNKIFSASDVNYILSGASFKVIDNHTLQVVLKEPYAPLPVILSQPLIRPKLIGLGFYKASNINYNGDQIDKLTLLPSDNKYPIVTYKFYPNNNEAILAFKLGEIDKLQNVNDIQDLRNWRNIKITEISLYDRIVLVIFNLQNQYFKEKEVRQAITYAIPKFSNFDKALSPISPQSWAYSKSIRLYNNDLEAAEKILGENPISSQSSELVLSTYSSNLSTAQMLVNSWNQVGLHTKVKVERSFPENFDLFLTVLPIPPDPDQYPYWQSTQTNTNLSHYSNQKIDKLLEDGRKTIDLESRKKIYADFQKYLVDDAPVIFLYYPKVFNIERK</sequence>
<dbReference type="Gene3D" id="3.40.190.10">
    <property type="entry name" value="Periplasmic binding protein-like II"/>
    <property type="match status" value="1"/>
</dbReference>
<dbReference type="EMBL" id="MNUY01000040">
    <property type="protein sequence ID" value="OIO14289.1"/>
    <property type="molecule type" value="Genomic_DNA"/>
</dbReference>
<organism evidence="6 7">
    <name type="scientific">Candidatus Gottesmanbacteria bacterium CG1_02_37_22</name>
    <dbReference type="NCBI Taxonomy" id="1805209"/>
    <lineage>
        <taxon>Bacteria</taxon>
        <taxon>Candidatus Gottesmaniibacteriota</taxon>
    </lineage>
</organism>
<dbReference type="InterPro" id="IPR039424">
    <property type="entry name" value="SBP_5"/>
</dbReference>
<dbReference type="AlphaFoldDB" id="A0A1J4TST3"/>
<dbReference type="GO" id="GO:0015833">
    <property type="term" value="P:peptide transport"/>
    <property type="evidence" value="ECO:0007669"/>
    <property type="project" value="TreeGrafter"/>
</dbReference>
<dbReference type="Gene3D" id="3.90.76.10">
    <property type="entry name" value="Dipeptide-binding Protein, Domain 1"/>
    <property type="match status" value="1"/>
</dbReference>
<evidence type="ECO:0000259" key="5">
    <source>
        <dbReference type="Pfam" id="PF00496"/>
    </source>
</evidence>
<evidence type="ECO:0000256" key="2">
    <source>
        <dbReference type="ARBA" id="ARBA00022448"/>
    </source>
</evidence>
<name>A0A1J4TST3_9BACT</name>
<evidence type="ECO:0000256" key="1">
    <source>
        <dbReference type="ARBA" id="ARBA00005695"/>
    </source>
</evidence>
<keyword evidence="4" id="KW-0812">Transmembrane</keyword>
<comment type="similarity">
    <text evidence="1">Belongs to the bacterial solute-binding protein 5 family.</text>
</comment>
<dbReference type="PANTHER" id="PTHR30290">
    <property type="entry name" value="PERIPLASMIC BINDING COMPONENT OF ABC TRANSPORTER"/>
    <property type="match status" value="1"/>
</dbReference>
<evidence type="ECO:0000256" key="4">
    <source>
        <dbReference type="SAM" id="Phobius"/>
    </source>
</evidence>
<keyword evidence="3" id="KW-0732">Signal</keyword>
<evidence type="ECO:0000313" key="7">
    <source>
        <dbReference type="Proteomes" id="UP000183120"/>
    </source>
</evidence>
<feature type="transmembrane region" description="Helical" evidence="4">
    <location>
        <begin position="14"/>
        <end position="35"/>
    </location>
</feature>
<keyword evidence="2" id="KW-0813">Transport</keyword>
<dbReference type="PIRSF" id="PIRSF002741">
    <property type="entry name" value="MppA"/>
    <property type="match status" value="1"/>
</dbReference>
<dbReference type="InterPro" id="IPR030678">
    <property type="entry name" value="Peptide/Ni-bd"/>
</dbReference>
<reference evidence="6 7" key="1">
    <citation type="journal article" date="2016" name="Environ. Microbiol.">
        <title>Genomic resolution of a cold subsurface aquifer community provides metabolic insights for novel microbes adapted to high CO concentrations.</title>
        <authorList>
            <person name="Probst A.J."/>
            <person name="Castelle C.J."/>
            <person name="Singh A."/>
            <person name="Brown C.T."/>
            <person name="Anantharaman K."/>
            <person name="Sharon I."/>
            <person name="Hug L.A."/>
            <person name="Burstein D."/>
            <person name="Emerson J.B."/>
            <person name="Thomas B.C."/>
            <person name="Banfield J.F."/>
        </authorList>
    </citation>
    <scope>NUCLEOTIDE SEQUENCE [LARGE SCALE GENOMIC DNA]</scope>
    <source>
        <strain evidence="6">CG1_02_37_22</strain>
    </source>
</reference>
<dbReference type="PANTHER" id="PTHR30290:SF9">
    <property type="entry name" value="OLIGOPEPTIDE-BINDING PROTEIN APPA"/>
    <property type="match status" value="1"/>
</dbReference>
<dbReference type="GO" id="GO:0042597">
    <property type="term" value="C:periplasmic space"/>
    <property type="evidence" value="ECO:0007669"/>
    <property type="project" value="UniProtKB-ARBA"/>
</dbReference>
<accession>A0A1J4TST3</accession>
<dbReference type="InterPro" id="IPR000914">
    <property type="entry name" value="SBP_5_dom"/>
</dbReference>
<dbReference type="GO" id="GO:0043190">
    <property type="term" value="C:ATP-binding cassette (ABC) transporter complex"/>
    <property type="evidence" value="ECO:0007669"/>
    <property type="project" value="InterPro"/>
</dbReference>
<comment type="caution">
    <text evidence="6">The sequence shown here is derived from an EMBL/GenBank/DDBJ whole genome shotgun (WGS) entry which is preliminary data.</text>
</comment>
<protein>
    <recommendedName>
        <fullName evidence="5">Solute-binding protein family 5 domain-containing protein</fullName>
    </recommendedName>
</protein>
<feature type="domain" description="Solute-binding protein family 5" evidence="5">
    <location>
        <begin position="78"/>
        <end position="378"/>
    </location>
</feature>
<dbReference type="CDD" id="cd00995">
    <property type="entry name" value="PBP2_NikA_DppA_OppA_like"/>
    <property type="match status" value="1"/>
</dbReference>